<dbReference type="PANTHER" id="PTHR43884:SF19">
    <property type="entry name" value="ACYL-COA DEHYDROGENASE FADE4-RELATED"/>
    <property type="match status" value="1"/>
</dbReference>
<dbReference type="AlphaFoldDB" id="A0A6L6VAC1"/>
<proteinExistence type="inferred from homology"/>
<dbReference type="GO" id="GO:0003995">
    <property type="term" value="F:acyl-CoA dehydrogenase activity"/>
    <property type="evidence" value="ECO:0007669"/>
    <property type="project" value="TreeGrafter"/>
</dbReference>
<feature type="domain" description="Acyl-CoA dehydrogenase/oxidase N-terminal" evidence="8">
    <location>
        <begin position="67"/>
        <end position="151"/>
    </location>
</feature>
<dbReference type="InterPro" id="IPR009100">
    <property type="entry name" value="AcylCoA_DH/oxidase_NM_dom_sf"/>
</dbReference>
<dbReference type="SUPFAM" id="SSF47203">
    <property type="entry name" value="Acyl-CoA dehydrogenase C-terminal domain-like"/>
    <property type="match status" value="1"/>
</dbReference>
<comment type="caution">
    <text evidence="9">The sequence shown here is derived from an EMBL/GenBank/DDBJ whole genome shotgun (WGS) entry which is preliminary data.</text>
</comment>
<protein>
    <recommendedName>
        <fullName evidence="11">Acyl-CoA dehydrogenase</fullName>
    </recommendedName>
</protein>
<evidence type="ECO:0000256" key="5">
    <source>
        <dbReference type="RuleBase" id="RU362125"/>
    </source>
</evidence>
<evidence type="ECO:0000256" key="3">
    <source>
        <dbReference type="ARBA" id="ARBA00022630"/>
    </source>
</evidence>
<dbReference type="InterPro" id="IPR046373">
    <property type="entry name" value="Acyl-CoA_Oxase/DH_mid-dom_sf"/>
</dbReference>
<dbReference type="GO" id="GO:0050660">
    <property type="term" value="F:flavin adenine dinucleotide binding"/>
    <property type="evidence" value="ECO:0007669"/>
    <property type="project" value="InterPro"/>
</dbReference>
<evidence type="ECO:0000256" key="1">
    <source>
        <dbReference type="ARBA" id="ARBA00001974"/>
    </source>
</evidence>
<evidence type="ECO:0000256" key="2">
    <source>
        <dbReference type="ARBA" id="ARBA00009347"/>
    </source>
</evidence>
<name>A0A6L6VAC1_AGRVI</name>
<sequence length="626" mass="69121">MIFLVFFRWSRQGHARHFDQEFQMLFPEVKKKGSAEVLATLRQLDLAMGDPWDTAAPASFAQIMADDEAERFPARPYDALVGESISQWLVPEGAGGMMFSYPESLQMYRAIARRDMTLATIAILPFIGYLAIVTCGTEEQIREYGRFVASGGSISWGLSEGRHGSDLLTNETTAIKDGEFYRVNGEKWPIGFADRAGAMIVHARTDEAISPVSHTMLIVDRSHLERKNYRVLPNERLYGVRGLPLGGVRYEDAKVPVGQVLGREGAGLEVSLKSQQSLRLGVAAMCLGAVDTGLRLAYGFAANRSLYGNQKVIELPVSRRQIADAYADLMISEIMVASATRLVHCLPRQLFLYSSISKYLVPKRLEQSLQSLATVIGARFYLRDGFGHGVFQKLLRDIGMTGFVDGNSYVNMRVVGSQMELALGKALAAREQPFDAARRALLDDIYDIRRPVGPPRWSKLGLSGNGDDISLAGLPDALRELKPLVSESEYALAVSVMDEVVKLDEARREAQARLGRGFSNSANFYALTDRYCSLNAAACCIQFAVANTGGMPASLPDGSGWLGYCLKRIMHWMYPTEFLPEPEEVSGLIEVIGDLYQSNRAFSVFPFEYAGSRESMEEGGKLLTNS</sequence>
<dbReference type="Pfam" id="PF00441">
    <property type="entry name" value="Acyl-CoA_dh_1"/>
    <property type="match status" value="1"/>
</dbReference>
<comment type="similarity">
    <text evidence="2 5">Belongs to the acyl-CoA dehydrogenase family.</text>
</comment>
<dbReference type="SUPFAM" id="SSF56645">
    <property type="entry name" value="Acyl-CoA dehydrogenase NM domain-like"/>
    <property type="match status" value="1"/>
</dbReference>
<dbReference type="PANTHER" id="PTHR43884">
    <property type="entry name" value="ACYL-COA DEHYDROGENASE"/>
    <property type="match status" value="1"/>
</dbReference>
<accession>A0A6L6VAC1</accession>
<evidence type="ECO:0000313" key="10">
    <source>
        <dbReference type="Proteomes" id="UP000477951"/>
    </source>
</evidence>
<dbReference type="Pfam" id="PF02770">
    <property type="entry name" value="Acyl-CoA_dh_M"/>
    <property type="match status" value="1"/>
</dbReference>
<dbReference type="GO" id="GO:0005886">
    <property type="term" value="C:plasma membrane"/>
    <property type="evidence" value="ECO:0007669"/>
    <property type="project" value="TreeGrafter"/>
</dbReference>
<keyword evidence="4 5" id="KW-0274">FAD</keyword>
<organism evidence="9 10">
    <name type="scientific">Agrobacterium vitis</name>
    <name type="common">Rhizobium vitis</name>
    <dbReference type="NCBI Taxonomy" id="373"/>
    <lineage>
        <taxon>Bacteria</taxon>
        <taxon>Pseudomonadati</taxon>
        <taxon>Pseudomonadota</taxon>
        <taxon>Alphaproteobacteria</taxon>
        <taxon>Hyphomicrobiales</taxon>
        <taxon>Rhizobiaceae</taxon>
        <taxon>Rhizobium/Agrobacterium group</taxon>
        <taxon>Agrobacterium</taxon>
    </lineage>
</organism>
<dbReference type="Proteomes" id="UP000477951">
    <property type="component" value="Unassembled WGS sequence"/>
</dbReference>
<dbReference type="InterPro" id="IPR006091">
    <property type="entry name" value="Acyl-CoA_Oxase/DH_mid-dom"/>
</dbReference>
<gene>
    <name evidence="9" type="ORF">GOZ90_03500</name>
</gene>
<reference evidence="9 10" key="1">
    <citation type="submission" date="2019-12" db="EMBL/GenBank/DDBJ databases">
        <title>Whole-genome sequencing of Allorhizobium vitis.</title>
        <authorList>
            <person name="Gan H.M."/>
            <person name="Szegedi E."/>
            <person name="Burr T."/>
            <person name="Savka M.A."/>
        </authorList>
    </citation>
    <scope>NUCLEOTIDE SEQUENCE [LARGE SCALE GENOMIC DNA]</scope>
    <source>
        <strain evidence="9 10">CG516</strain>
    </source>
</reference>
<dbReference type="InterPro" id="IPR037069">
    <property type="entry name" value="AcylCoA_DH/ox_N_sf"/>
</dbReference>
<dbReference type="CDD" id="cd00567">
    <property type="entry name" value="ACAD"/>
    <property type="match status" value="1"/>
</dbReference>
<evidence type="ECO:0000313" key="9">
    <source>
        <dbReference type="EMBL" id="MUZ71738.1"/>
    </source>
</evidence>
<evidence type="ECO:0000256" key="4">
    <source>
        <dbReference type="ARBA" id="ARBA00022827"/>
    </source>
</evidence>
<dbReference type="Pfam" id="PF02771">
    <property type="entry name" value="Acyl-CoA_dh_N"/>
    <property type="match status" value="1"/>
</dbReference>
<evidence type="ECO:0000259" key="7">
    <source>
        <dbReference type="Pfam" id="PF02770"/>
    </source>
</evidence>
<keyword evidence="3 5" id="KW-0285">Flavoprotein</keyword>
<evidence type="ECO:0000259" key="8">
    <source>
        <dbReference type="Pfam" id="PF02771"/>
    </source>
</evidence>
<feature type="domain" description="Acyl-CoA oxidase/dehydrogenase middle" evidence="7">
    <location>
        <begin position="157"/>
        <end position="252"/>
    </location>
</feature>
<dbReference type="Gene3D" id="2.40.110.10">
    <property type="entry name" value="Butyryl-CoA Dehydrogenase, subunit A, domain 2"/>
    <property type="match status" value="1"/>
</dbReference>
<dbReference type="InterPro" id="IPR036250">
    <property type="entry name" value="AcylCo_DH-like_C"/>
</dbReference>
<feature type="domain" description="Acyl-CoA dehydrogenase/oxidase C-terminal" evidence="6">
    <location>
        <begin position="265"/>
        <end position="418"/>
    </location>
</feature>
<dbReference type="InterPro" id="IPR009075">
    <property type="entry name" value="AcylCo_DH/oxidase_C"/>
</dbReference>
<evidence type="ECO:0008006" key="11">
    <source>
        <dbReference type="Google" id="ProtNLM"/>
    </source>
</evidence>
<dbReference type="Gene3D" id="1.20.140.10">
    <property type="entry name" value="Butyryl-CoA Dehydrogenase, subunit A, domain 3"/>
    <property type="match status" value="1"/>
</dbReference>
<dbReference type="InterPro" id="IPR013786">
    <property type="entry name" value="AcylCoA_DH/ox_N"/>
</dbReference>
<dbReference type="Gene3D" id="1.10.540.10">
    <property type="entry name" value="Acyl-CoA dehydrogenase/oxidase, N-terminal domain"/>
    <property type="match status" value="1"/>
</dbReference>
<comment type="cofactor">
    <cofactor evidence="1 5">
        <name>FAD</name>
        <dbReference type="ChEBI" id="CHEBI:57692"/>
    </cofactor>
</comment>
<keyword evidence="5" id="KW-0560">Oxidoreductase</keyword>
<evidence type="ECO:0000259" key="6">
    <source>
        <dbReference type="Pfam" id="PF00441"/>
    </source>
</evidence>
<dbReference type="EMBL" id="WPHR01000002">
    <property type="protein sequence ID" value="MUZ71738.1"/>
    <property type="molecule type" value="Genomic_DNA"/>
</dbReference>